<dbReference type="Gene3D" id="1.20.1640.10">
    <property type="entry name" value="Multidrug efflux transporter AcrB transmembrane domain"/>
    <property type="match status" value="2"/>
</dbReference>
<name>A0A5C1I968_9SPHI</name>
<feature type="transmembrane region" description="Helical" evidence="1">
    <location>
        <begin position="871"/>
        <end position="891"/>
    </location>
</feature>
<keyword evidence="1" id="KW-1133">Transmembrane helix</keyword>
<dbReference type="PANTHER" id="PTHR32063">
    <property type="match status" value="1"/>
</dbReference>
<dbReference type="KEGG" id="mrub:DEO27_030880"/>
<sequence length="1055" mass="114317">MNLIQSSLRKPITVIVVVIGVVLAGIIAATKINIDIFPNINLPTIYVSQPYGGMSPQQMEGFVSTNYQNLYLYVSGIKSIETNNIEGLSLLKLSFYDGTNMAQAAAEVTSLTNRAFAEMPPGTPPPIIIRFDASTLPVGQLTISSSKRSNNELQDLASLYVRPNFSKIAGLTSPPPIGGNARTVVINVDPDLMRSHGVTADQITAAIKDNNHISPAGTVSIGRTSYLTPSNTVLNKVKDFEKIPLLYQNGATIYLKDVARVVDGADITTGFAYINGKRAIYIPVIKASSASTWSVVQDLKKAIPNMQSLLPPDVSLKFEFDESVYVINAVKSLISEGVTGAILAGLMVLLFLRDKRSAFIVVVNIPLSVIIGTLVLKLFGQTLNIMTLSGLALAIGILVDESTVTIENIHRHMEMGKKKARAVADACEEIALPKLLILLSILAVFVPAFFMTGVPQGMFLPLSLAVGFSMIAAFLLSQTLVPVLANWVLKVPEHHEEKPKAADQPNRFDRFKAACVQIVKWMMSRSRASVALYVAISFIIVGFSVSIIGKDILPKLNSGQFQVRIRAPQGTRLEQTEKTMLEAQQVLYQTVGKNNVDIISAFAGQHPSSFPTLPVILFMSSSNEIVMQVNLSDNYKENIQDVKENLRKALHKAMPDVTLSFEPIDLTSKIMSQGSSTPVEIAVIGKDITQGQQYADILIAQLKQVPFLRDVQLKEQLKSPAIHINIDRDKVTQMGLTMTQVSNCITQATSSSRFTDKILWLDQTNANSYNVQVEIPQPDMGSLDDLAEVPIFKNSARPVLGDVCTFNMQPIVGEYDRKGATRYLSIIANIYNKDLGSASAAVNKILKNSNTPPRGISVEVRGLTILLDQTLASLQSGLLITIIVLLLMLSANYQSFRLGFTVITAIPGVLVGSLLILLATGSSLNLQSYMGIIMSVGVSVSNAILLISNAEEIRKSGKDAMESAIEAMELRLRPILMTTIAMIAGMIPMATGLGEAGGQTAPLGRAVIGGLIASTFVSLFILPVIFYLVQQKSTTNSVSLDPDDQLSVYFDPKNS</sequence>
<feature type="transmembrane region" description="Helical" evidence="1">
    <location>
        <begin position="1006"/>
        <end position="1029"/>
    </location>
</feature>
<dbReference type="GO" id="GO:0042910">
    <property type="term" value="F:xenobiotic transmembrane transporter activity"/>
    <property type="evidence" value="ECO:0007669"/>
    <property type="project" value="TreeGrafter"/>
</dbReference>
<feature type="transmembrane region" description="Helical" evidence="1">
    <location>
        <begin position="12"/>
        <end position="30"/>
    </location>
</feature>
<dbReference type="AlphaFoldDB" id="A0A5C1I968"/>
<evidence type="ECO:0000313" key="3">
    <source>
        <dbReference type="Proteomes" id="UP000251402"/>
    </source>
</evidence>
<feature type="transmembrane region" description="Helical" evidence="1">
    <location>
        <begin position="462"/>
        <end position="489"/>
    </location>
</feature>
<dbReference type="SUPFAM" id="SSF82693">
    <property type="entry name" value="Multidrug efflux transporter AcrB pore domain, PN1, PN2, PC1 and PC2 subdomains"/>
    <property type="match status" value="2"/>
</dbReference>
<keyword evidence="3" id="KW-1185">Reference proteome</keyword>
<reference evidence="2" key="1">
    <citation type="submission" date="2019-08" db="EMBL/GenBank/DDBJ databases">
        <title>Comparative genome analysis confer to the adaptation heavy metal polluted environment.</title>
        <authorList>
            <person name="Li Y."/>
        </authorList>
    </citation>
    <scope>NUCLEOTIDE SEQUENCE [LARGE SCALE GENOMIC DNA]</scope>
    <source>
        <strain evidence="2">P1</strain>
    </source>
</reference>
<dbReference type="RefSeq" id="WP_112573147.1">
    <property type="nucleotide sequence ID" value="NZ_CP043450.1"/>
</dbReference>
<organism evidence="2 3">
    <name type="scientific">Mucilaginibacter rubeus</name>
    <dbReference type="NCBI Taxonomy" id="2027860"/>
    <lineage>
        <taxon>Bacteria</taxon>
        <taxon>Pseudomonadati</taxon>
        <taxon>Bacteroidota</taxon>
        <taxon>Sphingobacteriia</taxon>
        <taxon>Sphingobacteriales</taxon>
        <taxon>Sphingobacteriaceae</taxon>
        <taxon>Mucilaginibacter</taxon>
    </lineage>
</organism>
<feature type="transmembrane region" description="Helical" evidence="1">
    <location>
        <begin position="359"/>
        <end position="379"/>
    </location>
</feature>
<dbReference type="PANTHER" id="PTHR32063:SF8">
    <property type="entry name" value="CATION EFFLUX PROTEIN"/>
    <property type="match status" value="1"/>
</dbReference>
<feature type="transmembrane region" description="Helical" evidence="1">
    <location>
        <begin position="333"/>
        <end position="352"/>
    </location>
</feature>
<proteinExistence type="predicted"/>
<dbReference type="Gene3D" id="3.30.70.1440">
    <property type="entry name" value="Multidrug efflux transporter AcrB pore domain"/>
    <property type="match status" value="1"/>
</dbReference>
<dbReference type="EMBL" id="CP043450">
    <property type="protein sequence ID" value="QEM14236.1"/>
    <property type="molecule type" value="Genomic_DNA"/>
</dbReference>
<dbReference type="Gene3D" id="3.30.70.1430">
    <property type="entry name" value="Multidrug efflux transporter AcrB pore domain"/>
    <property type="match status" value="2"/>
</dbReference>
<feature type="transmembrane region" description="Helical" evidence="1">
    <location>
        <begin position="898"/>
        <end position="920"/>
    </location>
</feature>
<gene>
    <name evidence="2" type="ORF">DEO27_030880</name>
</gene>
<accession>A0A5C1I968</accession>
<feature type="transmembrane region" description="Helical" evidence="1">
    <location>
        <begin position="385"/>
        <end position="409"/>
    </location>
</feature>
<dbReference type="SUPFAM" id="SSF82866">
    <property type="entry name" value="Multidrug efflux transporter AcrB transmembrane domain"/>
    <property type="match status" value="2"/>
</dbReference>
<evidence type="ECO:0000256" key="1">
    <source>
        <dbReference type="SAM" id="Phobius"/>
    </source>
</evidence>
<dbReference type="GO" id="GO:0005886">
    <property type="term" value="C:plasma membrane"/>
    <property type="evidence" value="ECO:0007669"/>
    <property type="project" value="TreeGrafter"/>
</dbReference>
<feature type="transmembrane region" description="Helical" evidence="1">
    <location>
        <begin position="926"/>
        <end position="948"/>
    </location>
</feature>
<dbReference type="OrthoDB" id="9758234at2"/>
<evidence type="ECO:0000313" key="2">
    <source>
        <dbReference type="EMBL" id="QEM14236.1"/>
    </source>
</evidence>
<dbReference type="InterPro" id="IPR027463">
    <property type="entry name" value="AcrB_DN_DC_subdom"/>
</dbReference>
<feature type="transmembrane region" description="Helical" evidence="1">
    <location>
        <begin position="975"/>
        <end position="994"/>
    </location>
</feature>
<dbReference type="Gene3D" id="3.30.2090.10">
    <property type="entry name" value="Multidrug efflux transporter AcrB TolC docking domain, DN and DC subdomains"/>
    <property type="match status" value="2"/>
</dbReference>
<protein>
    <submittedName>
        <fullName evidence="2">Efflux RND transporter permease subunit</fullName>
    </submittedName>
</protein>
<keyword evidence="1" id="KW-0472">Membrane</keyword>
<feature type="transmembrane region" description="Helical" evidence="1">
    <location>
        <begin position="530"/>
        <end position="549"/>
    </location>
</feature>
<feature type="transmembrane region" description="Helical" evidence="1">
    <location>
        <begin position="430"/>
        <end position="450"/>
    </location>
</feature>
<dbReference type="Gene3D" id="3.30.70.1320">
    <property type="entry name" value="Multidrug efflux transporter AcrB pore domain like"/>
    <property type="match status" value="1"/>
</dbReference>
<dbReference type="PRINTS" id="PR00702">
    <property type="entry name" value="ACRIFLAVINRP"/>
</dbReference>
<dbReference type="InterPro" id="IPR001036">
    <property type="entry name" value="Acrflvin-R"/>
</dbReference>
<dbReference type="Proteomes" id="UP000251402">
    <property type="component" value="Chromosome"/>
</dbReference>
<dbReference type="Pfam" id="PF00873">
    <property type="entry name" value="ACR_tran"/>
    <property type="match status" value="1"/>
</dbReference>
<keyword evidence="1" id="KW-0812">Transmembrane</keyword>
<dbReference type="SUPFAM" id="SSF82714">
    <property type="entry name" value="Multidrug efflux transporter AcrB TolC docking domain, DN and DC subdomains"/>
    <property type="match status" value="2"/>
</dbReference>